<name>A0A4Q8AJA5_9MICO</name>
<keyword evidence="4" id="KW-1003">Cell membrane</keyword>
<evidence type="ECO:0000256" key="8">
    <source>
        <dbReference type="SAM" id="MobiDB-lite"/>
    </source>
</evidence>
<keyword evidence="7 9" id="KW-0472">Membrane</keyword>
<dbReference type="SUPFAM" id="SSF81345">
    <property type="entry name" value="ABC transporter involved in vitamin B12 uptake, BtuC"/>
    <property type="match status" value="1"/>
</dbReference>
<feature type="transmembrane region" description="Helical" evidence="9">
    <location>
        <begin position="351"/>
        <end position="371"/>
    </location>
</feature>
<dbReference type="GO" id="GO:0033214">
    <property type="term" value="P:siderophore-iron import into cell"/>
    <property type="evidence" value="ECO:0007669"/>
    <property type="project" value="TreeGrafter"/>
</dbReference>
<dbReference type="CDD" id="cd06550">
    <property type="entry name" value="TM_ABC_iron-siderophores_like"/>
    <property type="match status" value="1"/>
</dbReference>
<feature type="transmembrane region" description="Helical" evidence="9">
    <location>
        <begin position="137"/>
        <end position="156"/>
    </location>
</feature>
<evidence type="ECO:0000256" key="9">
    <source>
        <dbReference type="SAM" id="Phobius"/>
    </source>
</evidence>
<evidence type="ECO:0000256" key="2">
    <source>
        <dbReference type="ARBA" id="ARBA00007935"/>
    </source>
</evidence>
<sequence length="382" mass="39469">MADSTTATATPDAVSTSSTDGAPPIGPTPSLIEPVEIRRLRRRRTVLFGTLSVALVLVCLISAGSGQLTIAPSEVVGSVLRALGLDVGPAANPTADVALWTIRFPRIVLALLIGAALAASGTLMQAVFSNPLAEPSVVGVSSGAALGAATAIVFGWTFLGEWSVALAAFIAGLATTLFVYFASRTRGKTEVVTLVLTGIAINAFAGAALALLTFLGDSASREQIIFWQLGSLNGARWQQVAIIAPLVLIGLIVAFSLARTLDLFSLGERGARHLGVNVELVRIVVIVVVAVLVSAAVAFAGIIAFVGLVVPHLMRMALGPAHRPLLIASVLGGALLMASADLVARTAVPMADLPIGMLTSLVGGPFFFWLLRRTRRRSGGWG</sequence>
<comment type="subcellular location">
    <subcellularLocation>
        <location evidence="1">Cell membrane</location>
        <topology evidence="1">Multi-pass membrane protein</topology>
    </subcellularLocation>
</comment>
<feature type="transmembrane region" description="Helical" evidence="9">
    <location>
        <begin position="194"/>
        <end position="216"/>
    </location>
</feature>
<dbReference type="Gene3D" id="1.10.3470.10">
    <property type="entry name" value="ABC transporter involved in vitamin B12 uptake, BtuC"/>
    <property type="match status" value="1"/>
</dbReference>
<proteinExistence type="inferred from homology"/>
<gene>
    <name evidence="10" type="ORF">EV379_0184</name>
</gene>
<dbReference type="Proteomes" id="UP000291483">
    <property type="component" value="Unassembled WGS sequence"/>
</dbReference>
<dbReference type="InterPro" id="IPR037294">
    <property type="entry name" value="ABC_BtuC-like"/>
</dbReference>
<evidence type="ECO:0000256" key="1">
    <source>
        <dbReference type="ARBA" id="ARBA00004651"/>
    </source>
</evidence>
<organism evidence="10 11">
    <name type="scientific">Microterricola gilva</name>
    <dbReference type="NCBI Taxonomy" id="393267"/>
    <lineage>
        <taxon>Bacteria</taxon>
        <taxon>Bacillati</taxon>
        <taxon>Actinomycetota</taxon>
        <taxon>Actinomycetes</taxon>
        <taxon>Micrococcales</taxon>
        <taxon>Microbacteriaceae</taxon>
        <taxon>Microterricola</taxon>
    </lineage>
</organism>
<feature type="transmembrane region" description="Helical" evidence="9">
    <location>
        <begin position="236"/>
        <end position="259"/>
    </location>
</feature>
<keyword evidence="11" id="KW-1185">Reference proteome</keyword>
<reference evidence="10 11" key="1">
    <citation type="submission" date="2019-02" db="EMBL/GenBank/DDBJ databases">
        <title>Sequencing the genomes of 1000 actinobacteria strains.</title>
        <authorList>
            <person name="Klenk H.-P."/>
        </authorList>
    </citation>
    <scope>NUCLEOTIDE SEQUENCE [LARGE SCALE GENOMIC DNA]</scope>
    <source>
        <strain evidence="10 11">DSM 18319</strain>
    </source>
</reference>
<evidence type="ECO:0000313" key="10">
    <source>
        <dbReference type="EMBL" id="RZU63895.1"/>
    </source>
</evidence>
<comment type="caution">
    <text evidence="10">The sequence shown here is derived from an EMBL/GenBank/DDBJ whole genome shotgun (WGS) entry which is preliminary data.</text>
</comment>
<evidence type="ECO:0000256" key="3">
    <source>
        <dbReference type="ARBA" id="ARBA00022448"/>
    </source>
</evidence>
<dbReference type="AlphaFoldDB" id="A0A4Q8AJA5"/>
<feature type="transmembrane region" description="Helical" evidence="9">
    <location>
        <begin position="162"/>
        <end position="182"/>
    </location>
</feature>
<dbReference type="FunFam" id="1.10.3470.10:FF:000001">
    <property type="entry name" value="Vitamin B12 ABC transporter permease BtuC"/>
    <property type="match status" value="1"/>
</dbReference>
<keyword evidence="5 9" id="KW-0812">Transmembrane</keyword>
<comment type="similarity">
    <text evidence="2">Belongs to the binding-protein-dependent transport system permease family. FecCD subfamily.</text>
</comment>
<feature type="transmembrane region" description="Helical" evidence="9">
    <location>
        <begin position="280"/>
        <end position="313"/>
    </location>
</feature>
<dbReference type="InterPro" id="IPR000522">
    <property type="entry name" value="ABC_transptr_permease_BtuC"/>
</dbReference>
<feature type="transmembrane region" description="Helical" evidence="9">
    <location>
        <begin position="107"/>
        <end position="128"/>
    </location>
</feature>
<evidence type="ECO:0000256" key="4">
    <source>
        <dbReference type="ARBA" id="ARBA00022475"/>
    </source>
</evidence>
<feature type="transmembrane region" description="Helical" evidence="9">
    <location>
        <begin position="46"/>
        <end position="70"/>
    </location>
</feature>
<evidence type="ECO:0000256" key="6">
    <source>
        <dbReference type="ARBA" id="ARBA00022989"/>
    </source>
</evidence>
<protein>
    <submittedName>
        <fullName evidence="10">Iron complex transport system permease protein</fullName>
    </submittedName>
</protein>
<keyword evidence="6 9" id="KW-1133">Transmembrane helix</keyword>
<dbReference type="PANTHER" id="PTHR30472">
    <property type="entry name" value="FERRIC ENTEROBACTIN TRANSPORT SYSTEM PERMEASE PROTEIN"/>
    <property type="match status" value="1"/>
</dbReference>
<dbReference type="OrthoDB" id="9782305at2"/>
<evidence type="ECO:0000256" key="5">
    <source>
        <dbReference type="ARBA" id="ARBA00022692"/>
    </source>
</evidence>
<keyword evidence="3" id="KW-0813">Transport</keyword>
<evidence type="ECO:0000256" key="7">
    <source>
        <dbReference type="ARBA" id="ARBA00023136"/>
    </source>
</evidence>
<dbReference type="RefSeq" id="WP_130504498.1">
    <property type="nucleotide sequence ID" value="NZ_SHLC01000001.1"/>
</dbReference>
<feature type="region of interest" description="Disordered" evidence="8">
    <location>
        <begin position="1"/>
        <end position="30"/>
    </location>
</feature>
<dbReference type="PANTHER" id="PTHR30472:SF25">
    <property type="entry name" value="ABC TRANSPORTER PERMEASE PROTEIN MJ0876-RELATED"/>
    <property type="match status" value="1"/>
</dbReference>
<dbReference type="GO" id="GO:0022857">
    <property type="term" value="F:transmembrane transporter activity"/>
    <property type="evidence" value="ECO:0007669"/>
    <property type="project" value="InterPro"/>
</dbReference>
<dbReference type="GO" id="GO:0005886">
    <property type="term" value="C:plasma membrane"/>
    <property type="evidence" value="ECO:0007669"/>
    <property type="project" value="UniProtKB-SubCell"/>
</dbReference>
<accession>A0A4Q8AJA5</accession>
<evidence type="ECO:0000313" key="11">
    <source>
        <dbReference type="Proteomes" id="UP000291483"/>
    </source>
</evidence>
<dbReference type="EMBL" id="SHLC01000001">
    <property type="protein sequence ID" value="RZU63895.1"/>
    <property type="molecule type" value="Genomic_DNA"/>
</dbReference>
<dbReference type="Pfam" id="PF01032">
    <property type="entry name" value="FecCD"/>
    <property type="match status" value="1"/>
</dbReference>
<feature type="compositionally biased region" description="Low complexity" evidence="8">
    <location>
        <begin position="1"/>
        <end position="20"/>
    </location>
</feature>